<sequence>MRSSADLNTYFPESADPVAMNLLVSDRSQLACVLTSFIL</sequence>
<protein>
    <submittedName>
        <fullName evidence="1">Uncharacterized protein</fullName>
    </submittedName>
</protein>
<keyword evidence="2" id="KW-1185">Reference proteome</keyword>
<dbReference type="Proteomes" id="UP000295707">
    <property type="component" value="Unassembled WGS sequence"/>
</dbReference>
<accession>A0A4R1HGA0</accession>
<proteinExistence type="predicted"/>
<evidence type="ECO:0000313" key="1">
    <source>
        <dbReference type="EMBL" id="TCK18339.1"/>
    </source>
</evidence>
<comment type="caution">
    <text evidence="1">The sequence shown here is derived from an EMBL/GenBank/DDBJ whole genome shotgun (WGS) entry which is preliminary data.</text>
</comment>
<name>A0A4R1HGA0_9GAMM</name>
<dbReference type="AlphaFoldDB" id="A0A4R1HGA0"/>
<evidence type="ECO:0000313" key="2">
    <source>
        <dbReference type="Proteomes" id="UP000295707"/>
    </source>
</evidence>
<dbReference type="EMBL" id="SMFX01000001">
    <property type="protein sequence ID" value="TCK18339.1"/>
    <property type="molecule type" value="Genomic_DNA"/>
</dbReference>
<organism evidence="1 2">
    <name type="scientific">Thiogranum longum</name>
    <dbReference type="NCBI Taxonomy" id="1537524"/>
    <lineage>
        <taxon>Bacteria</taxon>
        <taxon>Pseudomonadati</taxon>
        <taxon>Pseudomonadota</taxon>
        <taxon>Gammaproteobacteria</taxon>
        <taxon>Chromatiales</taxon>
        <taxon>Ectothiorhodospiraceae</taxon>
        <taxon>Thiogranum</taxon>
    </lineage>
</organism>
<gene>
    <name evidence="1" type="ORF">DFR30_1617</name>
</gene>
<reference evidence="1 2" key="1">
    <citation type="submission" date="2019-03" db="EMBL/GenBank/DDBJ databases">
        <title>Genomic Encyclopedia of Type Strains, Phase IV (KMG-IV): sequencing the most valuable type-strain genomes for metagenomic binning, comparative biology and taxonomic classification.</title>
        <authorList>
            <person name="Goeker M."/>
        </authorList>
    </citation>
    <scope>NUCLEOTIDE SEQUENCE [LARGE SCALE GENOMIC DNA]</scope>
    <source>
        <strain evidence="1 2">DSM 19610</strain>
    </source>
</reference>